<dbReference type="InterPro" id="IPR036179">
    <property type="entry name" value="Ig-like_dom_sf"/>
</dbReference>
<dbReference type="AlphaFoldDB" id="A0A8C5DJ69"/>
<evidence type="ECO:0000313" key="6">
    <source>
        <dbReference type="Proteomes" id="UP000694680"/>
    </source>
</evidence>
<dbReference type="InterPro" id="IPR050380">
    <property type="entry name" value="Immune_Resp_Modulators"/>
</dbReference>
<feature type="signal peptide" evidence="3">
    <location>
        <begin position="1"/>
        <end position="17"/>
    </location>
</feature>
<dbReference type="InterPro" id="IPR013783">
    <property type="entry name" value="Ig-like_fold"/>
</dbReference>
<dbReference type="PROSITE" id="PS50835">
    <property type="entry name" value="IG_LIKE"/>
    <property type="match status" value="2"/>
</dbReference>
<feature type="chain" id="PRO_5034179151" description="Ig-like domain-containing protein" evidence="3">
    <location>
        <begin position="18"/>
        <end position="249"/>
    </location>
</feature>
<dbReference type="FunFam" id="2.60.40.10:FF:000283">
    <property type="entry name" value="Immunoglobulin kappa constant"/>
    <property type="match status" value="1"/>
</dbReference>
<keyword evidence="6" id="KW-1185">Reference proteome</keyword>
<reference evidence="5" key="1">
    <citation type="submission" date="2020-06" db="EMBL/GenBank/DDBJ databases">
        <authorList>
            <consortium name="Wellcome Sanger Institute Data Sharing"/>
        </authorList>
    </citation>
    <scope>NUCLEOTIDE SEQUENCE [LARGE SCALE GENOMIC DNA]</scope>
</reference>
<protein>
    <recommendedName>
        <fullName evidence="4">Ig-like domain-containing protein</fullName>
    </recommendedName>
</protein>
<dbReference type="SMART" id="SM00409">
    <property type="entry name" value="IG"/>
    <property type="match status" value="2"/>
</dbReference>
<dbReference type="Proteomes" id="UP000694680">
    <property type="component" value="Chromosome 22"/>
</dbReference>
<evidence type="ECO:0000256" key="1">
    <source>
        <dbReference type="ARBA" id="ARBA00023157"/>
    </source>
</evidence>
<dbReference type="Pfam" id="PF07654">
    <property type="entry name" value="C1-set"/>
    <property type="match status" value="1"/>
</dbReference>
<reference evidence="5" key="3">
    <citation type="submission" date="2025-09" db="UniProtKB">
        <authorList>
            <consortium name="Ensembl"/>
        </authorList>
    </citation>
    <scope>IDENTIFICATION</scope>
</reference>
<dbReference type="SMART" id="SM00407">
    <property type="entry name" value="IGc1"/>
    <property type="match status" value="1"/>
</dbReference>
<evidence type="ECO:0000313" key="5">
    <source>
        <dbReference type="Ensembl" id="ENSGWIP00000007716.1"/>
    </source>
</evidence>
<dbReference type="InterPro" id="IPR003597">
    <property type="entry name" value="Ig_C1-set"/>
</dbReference>
<evidence type="ECO:0000256" key="3">
    <source>
        <dbReference type="SAM" id="SignalP"/>
    </source>
</evidence>
<feature type="domain" description="Ig-like" evidence="4">
    <location>
        <begin position="138"/>
        <end position="236"/>
    </location>
</feature>
<accession>A0A8C5DJ69</accession>
<name>A0A8C5DJ69_GOUWI</name>
<keyword evidence="3" id="KW-0732">Signal</keyword>
<dbReference type="InterPro" id="IPR007110">
    <property type="entry name" value="Ig-like_dom"/>
</dbReference>
<keyword evidence="1" id="KW-1015">Disulfide bond</keyword>
<keyword evidence="2" id="KW-0393">Immunoglobulin domain</keyword>
<sequence>MQITVLCLSILLHSGGSVYDGLLSICCLSVVVILQTEDQISPLGSDITLNCSLGRSFTMSSYYMYWYRQNHYGAPLEFLTSEYEKINGRFTSTHKEKQNSFTLEINDTRLSDSSTYYCAAQHSDAHRAGKTGREPIPPTVKLFKPSAKEGDRTNKKTLVCLASNFYPDHISVIWSINGNRHEGSTDSAAQRDESFYRITSRLTVNAEQWHNPDNSFTCEVNFFNGKTTITHQKTLKVYIHCICRYQTGL</sequence>
<dbReference type="InterPro" id="IPR003599">
    <property type="entry name" value="Ig_sub"/>
</dbReference>
<reference evidence="5" key="2">
    <citation type="submission" date="2025-08" db="UniProtKB">
        <authorList>
            <consortium name="Ensembl"/>
        </authorList>
    </citation>
    <scope>IDENTIFICATION</scope>
</reference>
<dbReference type="Gene3D" id="2.60.40.10">
    <property type="entry name" value="Immunoglobulins"/>
    <property type="match status" value="2"/>
</dbReference>
<dbReference type="InterPro" id="IPR013106">
    <property type="entry name" value="Ig_V-set"/>
</dbReference>
<evidence type="ECO:0000256" key="2">
    <source>
        <dbReference type="ARBA" id="ARBA00023319"/>
    </source>
</evidence>
<dbReference type="PANTHER" id="PTHR23411">
    <property type="entry name" value="TAPASIN"/>
    <property type="match status" value="1"/>
</dbReference>
<proteinExistence type="predicted"/>
<dbReference type="Ensembl" id="ENSGWIT00000008548.1">
    <property type="protein sequence ID" value="ENSGWIP00000007716.1"/>
    <property type="gene ID" value="ENSGWIG00000004498.1"/>
</dbReference>
<feature type="domain" description="Ig-like" evidence="4">
    <location>
        <begin position="29"/>
        <end position="137"/>
    </location>
</feature>
<evidence type="ECO:0000259" key="4">
    <source>
        <dbReference type="PROSITE" id="PS50835"/>
    </source>
</evidence>
<dbReference type="SUPFAM" id="SSF48726">
    <property type="entry name" value="Immunoglobulin"/>
    <property type="match status" value="2"/>
</dbReference>
<organism evidence="5 6">
    <name type="scientific">Gouania willdenowi</name>
    <name type="common">Blunt-snouted clingfish</name>
    <name type="synonym">Lepadogaster willdenowi</name>
    <dbReference type="NCBI Taxonomy" id="441366"/>
    <lineage>
        <taxon>Eukaryota</taxon>
        <taxon>Metazoa</taxon>
        <taxon>Chordata</taxon>
        <taxon>Craniata</taxon>
        <taxon>Vertebrata</taxon>
        <taxon>Euteleostomi</taxon>
        <taxon>Actinopterygii</taxon>
        <taxon>Neopterygii</taxon>
        <taxon>Teleostei</taxon>
        <taxon>Neoteleostei</taxon>
        <taxon>Acanthomorphata</taxon>
        <taxon>Ovalentaria</taxon>
        <taxon>Blenniimorphae</taxon>
        <taxon>Blenniiformes</taxon>
        <taxon>Gobiesocoidei</taxon>
        <taxon>Gobiesocidae</taxon>
        <taxon>Gobiesocinae</taxon>
        <taxon>Gouania</taxon>
    </lineage>
</organism>
<dbReference type="Pfam" id="PF07686">
    <property type="entry name" value="V-set"/>
    <property type="match status" value="1"/>
</dbReference>
<dbReference type="SMART" id="SM00406">
    <property type="entry name" value="IGv"/>
    <property type="match status" value="1"/>
</dbReference>